<keyword evidence="2" id="KW-1185">Reference proteome</keyword>
<protein>
    <submittedName>
        <fullName evidence="1">Uncharacterized protein</fullName>
    </submittedName>
</protein>
<dbReference type="EMBL" id="JANJQO010000308">
    <property type="protein sequence ID" value="KAJ2979172.1"/>
    <property type="molecule type" value="Genomic_DNA"/>
</dbReference>
<accession>A0ACC1NJT6</accession>
<comment type="caution">
    <text evidence="1">The sequence shown here is derived from an EMBL/GenBank/DDBJ whole genome shotgun (WGS) entry which is preliminary data.</text>
</comment>
<proteinExistence type="predicted"/>
<sequence length="276" mass="30173">MFYQALLLIASLSHIGSAEYVINFLSDKSSGNNLAKALETVILDDGIYRYIWPFSSSDCGGSRIGPAQSYRSPGPNQLQGFNGLVNSVKITFPNGDKRDTANDGNAGPQLTLGPDREVINATAFTIARRGLDGYNLILNGDRFINRLTSGLFATWQYGDIEHGRDLSTPTFTSNADLWTNWAQQIATSWSTERPTGIHPHLEGNLNNGNLHVAGWNIALNGRHTTSDITSATLTNAIWRAMEYANANGDTWIKFDVLDWSGNDSIATVNLWMEGSG</sequence>
<reference evidence="1" key="1">
    <citation type="submission" date="2022-08" db="EMBL/GenBank/DDBJ databases">
        <title>Genome Sequence of Lecanicillium fungicola.</title>
        <authorList>
            <person name="Buettner E."/>
        </authorList>
    </citation>
    <scope>NUCLEOTIDE SEQUENCE</scope>
    <source>
        <strain evidence="1">Babe33</strain>
    </source>
</reference>
<name>A0ACC1NJT6_9HYPO</name>
<gene>
    <name evidence="1" type="ORF">NQ176_g3412</name>
</gene>
<evidence type="ECO:0000313" key="1">
    <source>
        <dbReference type="EMBL" id="KAJ2979172.1"/>
    </source>
</evidence>
<organism evidence="1 2">
    <name type="scientific">Zarea fungicola</name>
    <dbReference type="NCBI Taxonomy" id="93591"/>
    <lineage>
        <taxon>Eukaryota</taxon>
        <taxon>Fungi</taxon>
        <taxon>Dikarya</taxon>
        <taxon>Ascomycota</taxon>
        <taxon>Pezizomycotina</taxon>
        <taxon>Sordariomycetes</taxon>
        <taxon>Hypocreomycetidae</taxon>
        <taxon>Hypocreales</taxon>
        <taxon>Cordycipitaceae</taxon>
        <taxon>Zarea</taxon>
    </lineage>
</organism>
<dbReference type="Proteomes" id="UP001143910">
    <property type="component" value="Unassembled WGS sequence"/>
</dbReference>
<evidence type="ECO:0000313" key="2">
    <source>
        <dbReference type="Proteomes" id="UP001143910"/>
    </source>
</evidence>